<dbReference type="GO" id="GO:0016491">
    <property type="term" value="F:oxidoreductase activity"/>
    <property type="evidence" value="ECO:0007669"/>
    <property type="project" value="UniProtKB-KW"/>
</dbReference>
<evidence type="ECO:0000313" key="4">
    <source>
        <dbReference type="EMBL" id="MBI5170997.1"/>
    </source>
</evidence>
<feature type="domain" description="FAD/NAD(P)-binding" evidence="3">
    <location>
        <begin position="5"/>
        <end position="290"/>
    </location>
</feature>
<sequence length="304" mass="31433">MNVELLVIGAGPAGVSAALWAKALELDVLLLDGAPVPGGQLHAVHFHPQDVPGFEQGDGPALAAAYARQLAAASVPLRTACFAETLEAGEGRTPRVTLAGGEAVEARAVLVASGVRRRRLEVPGEREFENKGVSFSATRDREQLAGRTVAVVGGGDAAFENALLLEQAGSRVTIVVRGVPRARAEFRSRAAAAGITVLPDTRVLAVLGDDRARALRISGPGGERELAAEGFVIKAGVVPNSEWCRGSLACDAEGYVVVDERLATTAPAVWAAGDITRPQPPSIPVAIGQGAQAIAMIRAALRGR</sequence>
<dbReference type="InterPro" id="IPR036188">
    <property type="entry name" value="FAD/NAD-bd_sf"/>
</dbReference>
<organism evidence="4 5">
    <name type="scientific">Eiseniibacteriota bacterium</name>
    <dbReference type="NCBI Taxonomy" id="2212470"/>
    <lineage>
        <taxon>Bacteria</taxon>
        <taxon>Candidatus Eiseniibacteriota</taxon>
    </lineage>
</organism>
<dbReference type="EMBL" id="JACRIW010000114">
    <property type="protein sequence ID" value="MBI5170997.1"/>
    <property type="molecule type" value="Genomic_DNA"/>
</dbReference>
<dbReference type="SUPFAM" id="SSF51905">
    <property type="entry name" value="FAD/NAD(P)-binding domain"/>
    <property type="match status" value="1"/>
</dbReference>
<dbReference type="InterPro" id="IPR023753">
    <property type="entry name" value="FAD/NAD-binding_dom"/>
</dbReference>
<proteinExistence type="predicted"/>
<dbReference type="Proteomes" id="UP000696931">
    <property type="component" value="Unassembled WGS sequence"/>
</dbReference>
<keyword evidence="2" id="KW-0560">Oxidoreductase</keyword>
<evidence type="ECO:0000256" key="1">
    <source>
        <dbReference type="ARBA" id="ARBA00022630"/>
    </source>
</evidence>
<dbReference type="Pfam" id="PF07992">
    <property type="entry name" value="Pyr_redox_2"/>
    <property type="match status" value="1"/>
</dbReference>
<protein>
    <submittedName>
        <fullName evidence="4">NAD(P)/FAD-dependent oxidoreductase</fullName>
    </submittedName>
</protein>
<evidence type="ECO:0000313" key="5">
    <source>
        <dbReference type="Proteomes" id="UP000696931"/>
    </source>
</evidence>
<comment type="caution">
    <text evidence="4">The sequence shown here is derived from an EMBL/GenBank/DDBJ whole genome shotgun (WGS) entry which is preliminary data.</text>
</comment>
<accession>A0A933W9U3</accession>
<dbReference type="PANTHER" id="PTHR48105">
    <property type="entry name" value="THIOREDOXIN REDUCTASE 1-RELATED-RELATED"/>
    <property type="match status" value="1"/>
</dbReference>
<dbReference type="PRINTS" id="PR00368">
    <property type="entry name" value="FADPNR"/>
</dbReference>
<dbReference type="AlphaFoldDB" id="A0A933W9U3"/>
<keyword evidence="1" id="KW-0285">Flavoprotein</keyword>
<name>A0A933W9U3_UNCEI</name>
<evidence type="ECO:0000259" key="3">
    <source>
        <dbReference type="Pfam" id="PF07992"/>
    </source>
</evidence>
<dbReference type="InterPro" id="IPR050097">
    <property type="entry name" value="Ferredoxin-NADP_redctase_2"/>
</dbReference>
<evidence type="ECO:0000256" key="2">
    <source>
        <dbReference type="ARBA" id="ARBA00023002"/>
    </source>
</evidence>
<gene>
    <name evidence="4" type="ORF">HZA61_16040</name>
</gene>
<reference evidence="4" key="1">
    <citation type="submission" date="2020-07" db="EMBL/GenBank/DDBJ databases">
        <title>Huge and variable diversity of episymbiotic CPR bacteria and DPANN archaea in groundwater ecosystems.</title>
        <authorList>
            <person name="He C.Y."/>
            <person name="Keren R."/>
            <person name="Whittaker M."/>
            <person name="Farag I.F."/>
            <person name="Doudna J."/>
            <person name="Cate J.H.D."/>
            <person name="Banfield J.F."/>
        </authorList>
    </citation>
    <scope>NUCLEOTIDE SEQUENCE</scope>
    <source>
        <strain evidence="4">NC_groundwater_1813_Pr3_B-0.1um_71_17</strain>
    </source>
</reference>
<dbReference type="PRINTS" id="PR00469">
    <property type="entry name" value="PNDRDTASEII"/>
</dbReference>
<dbReference type="Gene3D" id="3.50.50.60">
    <property type="entry name" value="FAD/NAD(P)-binding domain"/>
    <property type="match status" value="2"/>
</dbReference>